<protein>
    <submittedName>
        <fullName evidence="2">Uncharacterized protein</fullName>
    </submittedName>
</protein>
<feature type="region of interest" description="Disordered" evidence="1">
    <location>
        <begin position="1"/>
        <end position="67"/>
    </location>
</feature>
<accession>A0ABC9X5M0</accession>
<feature type="compositionally biased region" description="Basic and acidic residues" evidence="1">
    <location>
        <begin position="28"/>
        <end position="42"/>
    </location>
</feature>
<evidence type="ECO:0000313" key="2">
    <source>
        <dbReference type="EMBL" id="GAB0192262.1"/>
    </source>
</evidence>
<dbReference type="EMBL" id="BAAFJT010000007">
    <property type="protein sequence ID" value="GAB0192262.1"/>
    <property type="molecule type" value="Genomic_DNA"/>
</dbReference>
<name>A0ABC9X5M0_GRUJA</name>
<sequence length="67" mass="7885">MWTFESRGTKKEDDGCGPSSQEQRRKKTTDVDLRVKRDEERRRRMWTFESRGMKKDDNGCGPSSQEG</sequence>
<organism evidence="2 3">
    <name type="scientific">Grus japonensis</name>
    <name type="common">Japanese crane</name>
    <name type="synonym">Red-crowned crane</name>
    <dbReference type="NCBI Taxonomy" id="30415"/>
    <lineage>
        <taxon>Eukaryota</taxon>
        <taxon>Metazoa</taxon>
        <taxon>Chordata</taxon>
        <taxon>Craniata</taxon>
        <taxon>Vertebrata</taxon>
        <taxon>Euteleostomi</taxon>
        <taxon>Archelosauria</taxon>
        <taxon>Archosauria</taxon>
        <taxon>Dinosauria</taxon>
        <taxon>Saurischia</taxon>
        <taxon>Theropoda</taxon>
        <taxon>Coelurosauria</taxon>
        <taxon>Aves</taxon>
        <taxon>Neognathae</taxon>
        <taxon>Neoaves</taxon>
        <taxon>Gruiformes</taxon>
        <taxon>Gruidae</taxon>
        <taxon>Grus</taxon>
    </lineage>
</organism>
<gene>
    <name evidence="2" type="ORF">GRJ2_001691500</name>
</gene>
<dbReference type="AlphaFoldDB" id="A0ABC9X5M0"/>
<comment type="caution">
    <text evidence="2">The sequence shown here is derived from an EMBL/GenBank/DDBJ whole genome shotgun (WGS) entry which is preliminary data.</text>
</comment>
<proteinExistence type="predicted"/>
<reference evidence="2 3" key="1">
    <citation type="submission" date="2024-06" db="EMBL/GenBank/DDBJ databases">
        <title>The draft genome of Grus japonensis, version 3.</title>
        <authorList>
            <person name="Nabeshima K."/>
            <person name="Suzuki S."/>
            <person name="Onuma M."/>
        </authorList>
    </citation>
    <scope>NUCLEOTIDE SEQUENCE [LARGE SCALE GENOMIC DNA]</scope>
    <source>
        <strain evidence="2 3">451A</strain>
    </source>
</reference>
<evidence type="ECO:0000313" key="3">
    <source>
        <dbReference type="Proteomes" id="UP001623348"/>
    </source>
</evidence>
<keyword evidence="3" id="KW-1185">Reference proteome</keyword>
<dbReference type="Proteomes" id="UP001623348">
    <property type="component" value="Unassembled WGS sequence"/>
</dbReference>
<evidence type="ECO:0000256" key="1">
    <source>
        <dbReference type="SAM" id="MobiDB-lite"/>
    </source>
</evidence>